<evidence type="ECO:0000313" key="1">
    <source>
        <dbReference type="EMBL" id="CAD8098755.1"/>
    </source>
</evidence>
<name>A0A8S1P767_PARPR</name>
<dbReference type="Proteomes" id="UP000688137">
    <property type="component" value="Unassembled WGS sequence"/>
</dbReference>
<organism evidence="1 2">
    <name type="scientific">Paramecium primaurelia</name>
    <dbReference type="NCBI Taxonomy" id="5886"/>
    <lineage>
        <taxon>Eukaryota</taxon>
        <taxon>Sar</taxon>
        <taxon>Alveolata</taxon>
        <taxon>Ciliophora</taxon>
        <taxon>Intramacronucleata</taxon>
        <taxon>Oligohymenophorea</taxon>
        <taxon>Peniculida</taxon>
        <taxon>Parameciidae</taxon>
        <taxon>Paramecium</taxon>
    </lineage>
</organism>
<keyword evidence="2" id="KW-1185">Reference proteome</keyword>
<gene>
    <name evidence="1" type="ORF">PPRIM_AZ9-3.1.T1070199</name>
</gene>
<comment type="caution">
    <text evidence="1">The sequence shown here is derived from an EMBL/GenBank/DDBJ whole genome shotgun (WGS) entry which is preliminary data.</text>
</comment>
<dbReference type="EMBL" id="CAJJDM010000110">
    <property type="protein sequence ID" value="CAD8098755.1"/>
    <property type="molecule type" value="Genomic_DNA"/>
</dbReference>
<proteinExistence type="predicted"/>
<sequence length="467" mass="55525">MMLSPIIKRLQHFLIPKQIYHFFYVELLKQIMILFNLQEIYLDKIFQNNFKKGQINYSKKSFMISLFTKQKCQEKYLSKFVMIVELMFELRQLIIIIKTLLPVQYEPILLHWYQNQMNKQLIIQKHKMIDNRVIWNCSNIVQQKLQQNLDQLQVQQEQGLIKNISQLLENYSVYINLVYLCNNHLKNKSANLPPYLSAISQICLQILQDINLPQTSNSNYEIFAKQLDETLCFNSFQVESDAQRAYRSQIKRSRFSNQIAETSTQLITENCSLCQLQFENEEINIELLIQYSNIYMIPKPIKINSYIDIFEVVASSCQHTFHKQCLQLRNKNLRQACLNIKDVVFACHTIFLSITNAKDKILIQILEFFLLTLTDKKNETFSLVLCNLLFQLLSDLNKFNQKTNHIFQYKVLALLRIVYHENQTTIFQEIVENDQDIFFQNLELTIAKYYKVKQYQTFEIRIGSNSL</sequence>
<protein>
    <submittedName>
        <fullName evidence="1">Uncharacterized protein</fullName>
    </submittedName>
</protein>
<dbReference type="AlphaFoldDB" id="A0A8S1P767"/>
<accession>A0A8S1P767</accession>
<evidence type="ECO:0000313" key="2">
    <source>
        <dbReference type="Proteomes" id="UP000688137"/>
    </source>
</evidence>
<reference evidence="1" key="1">
    <citation type="submission" date="2021-01" db="EMBL/GenBank/DDBJ databases">
        <authorList>
            <consortium name="Genoscope - CEA"/>
            <person name="William W."/>
        </authorList>
    </citation>
    <scope>NUCLEOTIDE SEQUENCE</scope>
</reference>